<comment type="similarity">
    <text evidence="2">Belongs to the MerT family.</text>
</comment>
<evidence type="ECO:0000256" key="3">
    <source>
        <dbReference type="ARBA" id="ARBA00017053"/>
    </source>
</evidence>
<feature type="transmembrane region" description="Helical" evidence="19">
    <location>
        <begin position="106"/>
        <end position="128"/>
    </location>
</feature>
<dbReference type="InterPro" id="IPR006122">
    <property type="entry name" value="HMA_Cu_ion-bd"/>
</dbReference>
<evidence type="ECO:0000256" key="1">
    <source>
        <dbReference type="ARBA" id="ARBA00004429"/>
    </source>
</evidence>
<keyword evidence="13" id="KW-1278">Translocase</keyword>
<feature type="transmembrane region" description="Helical" evidence="19">
    <location>
        <begin position="56"/>
        <end position="73"/>
    </location>
</feature>
<dbReference type="PROSITE" id="PS01047">
    <property type="entry name" value="HMA_1"/>
    <property type="match status" value="1"/>
</dbReference>
<dbReference type="NCBIfam" id="NF033556">
    <property type="entry name" value="MerTP_fusion"/>
    <property type="match status" value="1"/>
</dbReference>
<keyword evidence="14 19" id="KW-1133">Transmembrane helix</keyword>
<name>A0ABW9RTF9_9BACT</name>
<dbReference type="InterPro" id="IPR003457">
    <property type="entry name" value="Transprt_MerT"/>
</dbReference>
<keyword evidence="6" id="KW-1003">Cell membrane</keyword>
<sequence>MNTSNQHSKQSTMSTKSAGAGLLAAIVASLCCITPVISLLAGIGGIAATFSWMEPFRPYLIVLTIGVLAFAWYQKLKPSKKLSGQEEIDCACETDEESSFWQSKKFLGIVTVFAALMLAFPTYSHIFYPKNDSIGVIGDNDQTQIKLADFKIKGMTCTGCEEHVKHAVSSLNGVQVVSVSYKDASAQVKYDASIVGLDKITEAINGTGYTVSDSKVSDWRAQSDIFQTIELPGKGMTCSGCESHVTHAVGELAGVKEVKTSYEKGNAIVKYDPDKVEKDKIIETINKTGYKVVENKIKE</sequence>
<dbReference type="Gene3D" id="1.10.287.910">
    <property type="entry name" value="bacterial mercury transporter, merf"/>
    <property type="match status" value="1"/>
</dbReference>
<evidence type="ECO:0000256" key="13">
    <source>
        <dbReference type="ARBA" id="ARBA00022967"/>
    </source>
</evidence>
<organism evidence="21 22">
    <name type="scientific">Fulvivirga kasyanovii</name>
    <dbReference type="NCBI Taxonomy" id="396812"/>
    <lineage>
        <taxon>Bacteria</taxon>
        <taxon>Pseudomonadati</taxon>
        <taxon>Bacteroidota</taxon>
        <taxon>Cytophagia</taxon>
        <taxon>Cytophagales</taxon>
        <taxon>Fulvivirgaceae</taxon>
        <taxon>Fulvivirga</taxon>
    </lineage>
</organism>
<dbReference type="InterPro" id="IPR036163">
    <property type="entry name" value="HMA_dom_sf"/>
</dbReference>
<comment type="caution">
    <text evidence="21">The sequence shown here is derived from an EMBL/GenBank/DDBJ whole genome shotgun (WGS) entry which is preliminary data.</text>
</comment>
<accession>A0ABW9RTF9</accession>
<evidence type="ECO:0000256" key="8">
    <source>
        <dbReference type="ARBA" id="ARBA00022692"/>
    </source>
</evidence>
<feature type="domain" description="HMA" evidence="20">
    <location>
        <begin position="227"/>
        <end position="293"/>
    </location>
</feature>
<dbReference type="PANTHER" id="PTHR43520">
    <property type="entry name" value="ATP7, ISOFORM B"/>
    <property type="match status" value="1"/>
</dbReference>
<keyword evidence="22" id="KW-1185">Reference proteome</keyword>
<evidence type="ECO:0000256" key="4">
    <source>
        <dbReference type="ARBA" id="ARBA00022448"/>
    </source>
</evidence>
<evidence type="ECO:0000313" key="21">
    <source>
        <dbReference type="EMBL" id="MTI26568.1"/>
    </source>
</evidence>
<feature type="domain" description="HMA" evidence="20">
    <location>
        <begin position="146"/>
        <end position="212"/>
    </location>
</feature>
<dbReference type="PANTHER" id="PTHR43520:SF8">
    <property type="entry name" value="P-TYPE CU(+) TRANSPORTER"/>
    <property type="match status" value="1"/>
</dbReference>
<dbReference type="InterPro" id="IPR017969">
    <property type="entry name" value="Heavy-metal-associated_CS"/>
</dbReference>
<evidence type="ECO:0000259" key="20">
    <source>
        <dbReference type="PROSITE" id="PS50846"/>
    </source>
</evidence>
<keyword evidence="7" id="KW-0997">Cell inner membrane</keyword>
<dbReference type="PROSITE" id="PS50846">
    <property type="entry name" value="HMA_2"/>
    <property type="match status" value="2"/>
</dbReference>
<reference evidence="21 22" key="1">
    <citation type="submission" date="2019-02" db="EMBL/GenBank/DDBJ databases">
        <authorList>
            <person name="Goldberg S.R."/>
            <person name="Haltli B.A."/>
            <person name="Correa H."/>
            <person name="Russell K.G."/>
        </authorList>
    </citation>
    <scope>NUCLEOTIDE SEQUENCE [LARGE SCALE GENOMIC DNA]</scope>
    <source>
        <strain evidence="21 22">JCM 16186</strain>
    </source>
</reference>
<comment type="function">
    <text evidence="18">Involved in mercury resistance. Probably transfers a mercuric ion from the periplasmic Hg(2+)-binding protein MerP to the cytoplasmic mercuric reductase MerA.</text>
</comment>
<keyword evidence="16 19" id="KW-0472">Membrane</keyword>
<keyword evidence="11" id="KW-0460">Magnesium</keyword>
<keyword evidence="15" id="KW-0186">Copper</keyword>
<dbReference type="Pfam" id="PF00403">
    <property type="entry name" value="HMA"/>
    <property type="match status" value="2"/>
</dbReference>
<dbReference type="NCBIfam" id="TIGR00003">
    <property type="entry name" value="copper ion binding protein"/>
    <property type="match status" value="2"/>
</dbReference>
<dbReference type="Proteomes" id="UP000798808">
    <property type="component" value="Unassembled WGS sequence"/>
</dbReference>
<proteinExistence type="inferred from homology"/>
<protein>
    <recommendedName>
        <fullName evidence="3">Mercuric transport protein MerT</fullName>
    </recommendedName>
    <alternativeName>
        <fullName evidence="17">Mercury ion transport protein</fullName>
    </alternativeName>
</protein>
<dbReference type="EMBL" id="SMLW01000587">
    <property type="protein sequence ID" value="MTI26568.1"/>
    <property type="molecule type" value="Genomic_DNA"/>
</dbReference>
<dbReference type="CDD" id="cd00371">
    <property type="entry name" value="HMA"/>
    <property type="match status" value="2"/>
</dbReference>
<gene>
    <name evidence="21" type="primary">merTP</name>
    <name evidence="21" type="ORF">E1163_16540</name>
</gene>
<dbReference type="SUPFAM" id="SSF55008">
    <property type="entry name" value="HMA, heavy metal-associated domain"/>
    <property type="match status" value="2"/>
</dbReference>
<keyword evidence="10" id="KW-0187">Copper transport</keyword>
<dbReference type="Pfam" id="PF02411">
    <property type="entry name" value="MerT"/>
    <property type="match status" value="1"/>
</dbReference>
<dbReference type="Gene3D" id="3.30.70.100">
    <property type="match status" value="2"/>
</dbReference>
<evidence type="ECO:0000256" key="10">
    <source>
        <dbReference type="ARBA" id="ARBA00022796"/>
    </source>
</evidence>
<evidence type="ECO:0000256" key="17">
    <source>
        <dbReference type="ARBA" id="ARBA00030934"/>
    </source>
</evidence>
<keyword evidence="9" id="KW-0479">Metal-binding</keyword>
<evidence type="ECO:0000256" key="5">
    <source>
        <dbReference type="ARBA" id="ARBA00022466"/>
    </source>
</evidence>
<evidence type="ECO:0000313" key="22">
    <source>
        <dbReference type="Proteomes" id="UP000798808"/>
    </source>
</evidence>
<keyword evidence="8 19" id="KW-0812">Transmembrane</keyword>
<evidence type="ECO:0000256" key="19">
    <source>
        <dbReference type="SAM" id="Phobius"/>
    </source>
</evidence>
<evidence type="ECO:0000256" key="9">
    <source>
        <dbReference type="ARBA" id="ARBA00022723"/>
    </source>
</evidence>
<comment type="subcellular location">
    <subcellularLocation>
        <location evidence="1">Cell inner membrane</location>
        <topology evidence="1">Multi-pass membrane protein</topology>
    </subcellularLocation>
</comment>
<keyword evidence="5" id="KW-0475">Mercuric resistance</keyword>
<evidence type="ECO:0000256" key="12">
    <source>
        <dbReference type="ARBA" id="ARBA00022914"/>
    </source>
</evidence>
<keyword evidence="10" id="KW-0406">Ion transport</keyword>
<evidence type="ECO:0000256" key="7">
    <source>
        <dbReference type="ARBA" id="ARBA00022519"/>
    </source>
</evidence>
<evidence type="ECO:0000256" key="6">
    <source>
        <dbReference type="ARBA" id="ARBA00022475"/>
    </source>
</evidence>
<keyword evidence="4" id="KW-0813">Transport</keyword>
<evidence type="ECO:0000256" key="15">
    <source>
        <dbReference type="ARBA" id="ARBA00023008"/>
    </source>
</evidence>
<keyword evidence="12" id="KW-0476">Mercury</keyword>
<feature type="transmembrane region" description="Helical" evidence="19">
    <location>
        <begin position="21"/>
        <end position="50"/>
    </location>
</feature>
<evidence type="ECO:0000256" key="2">
    <source>
        <dbReference type="ARBA" id="ARBA00008224"/>
    </source>
</evidence>
<dbReference type="InterPro" id="IPR006121">
    <property type="entry name" value="HMA_dom"/>
</dbReference>
<evidence type="ECO:0000256" key="14">
    <source>
        <dbReference type="ARBA" id="ARBA00022989"/>
    </source>
</evidence>
<evidence type="ECO:0000256" key="18">
    <source>
        <dbReference type="ARBA" id="ARBA00045720"/>
    </source>
</evidence>
<evidence type="ECO:0000256" key="11">
    <source>
        <dbReference type="ARBA" id="ARBA00022842"/>
    </source>
</evidence>
<evidence type="ECO:0000256" key="16">
    <source>
        <dbReference type="ARBA" id="ARBA00023136"/>
    </source>
</evidence>